<evidence type="ECO:0000256" key="2">
    <source>
        <dbReference type="SAM" id="Phobius"/>
    </source>
</evidence>
<evidence type="ECO:0000313" key="4">
    <source>
        <dbReference type="EMBL" id="GEL57706.1"/>
    </source>
</evidence>
<dbReference type="EMBL" id="BAMV01000008">
    <property type="protein sequence ID" value="GAN60086.1"/>
    <property type="molecule type" value="Genomic_DNA"/>
</dbReference>
<dbReference type="GO" id="GO:0005975">
    <property type="term" value="P:carbohydrate metabolic process"/>
    <property type="evidence" value="ECO:0007669"/>
    <property type="project" value="InterPro"/>
</dbReference>
<evidence type="ECO:0000313" key="3">
    <source>
        <dbReference type="EMBL" id="GAN60086.1"/>
    </source>
</evidence>
<dbReference type="SUPFAM" id="SSF88713">
    <property type="entry name" value="Glycoside hydrolase/deacetylase"/>
    <property type="match status" value="1"/>
</dbReference>
<dbReference type="PANTHER" id="PTHR30105:SF2">
    <property type="entry name" value="DIVERGENT POLYSACCHARIDE DEACETYLASE SUPERFAMILY"/>
    <property type="match status" value="1"/>
</dbReference>
<protein>
    <recommendedName>
        <fullName evidence="7">Divergent polysaccharide deacetylase family protein</fullName>
    </recommendedName>
</protein>
<accession>A0A0D6N3I9</accession>
<dbReference type="Proteomes" id="UP000321891">
    <property type="component" value="Unassembled WGS sequence"/>
</dbReference>
<sequence>MHSASLWQQMPSSGRLFVRFWGGCAVAAGVLAIGLQIAGPPPMGGDDIDVSTPALNPADKSDIPGPQADLLEKRSGPNGYPLPRRGQHGHVARQVYAAPAVDVPAGEAQIALVVTGVGDASALTDEAMTSLPGAVSLVISPYAPDMKHLLEQARANKHETLVSLPIQTGKGNAEAAASLAGPNALGSDLSARQNLQNYQWALSSLAGYVGVTNAASGANQSDFTHSPAFSPLLDDIDKRGLLYLNATPNTTLPSKTGVTGTADIAVNTDADIVNIDIQLLKLQQAARRNGRAIGVMGPLRPVALACLRAWIPHLKDVGITLVPVSMLVAPPAQPQTPPPSSNAGPTLDNGAMRVHLTNPRMGRQQ</sequence>
<dbReference type="Proteomes" id="UP000032671">
    <property type="component" value="Unassembled WGS sequence"/>
</dbReference>
<comment type="caution">
    <text evidence="3">The sequence shown here is derived from an EMBL/GenBank/DDBJ whole genome shotgun (WGS) entry which is preliminary data.</text>
</comment>
<keyword evidence="2" id="KW-0472">Membrane</keyword>
<organism evidence="3 5">
    <name type="scientific">Acetobacter cibinongensis</name>
    <dbReference type="NCBI Taxonomy" id="146475"/>
    <lineage>
        <taxon>Bacteria</taxon>
        <taxon>Pseudomonadati</taxon>
        <taxon>Pseudomonadota</taxon>
        <taxon>Alphaproteobacteria</taxon>
        <taxon>Acetobacterales</taxon>
        <taxon>Acetobacteraceae</taxon>
        <taxon>Acetobacter</taxon>
    </lineage>
</organism>
<dbReference type="CDD" id="cd10936">
    <property type="entry name" value="CE4_DAC2"/>
    <property type="match status" value="1"/>
</dbReference>
<dbReference type="AlphaFoldDB" id="A0A0D6N3I9"/>
<dbReference type="PANTHER" id="PTHR30105">
    <property type="entry name" value="UNCHARACTERIZED YIBQ-RELATED"/>
    <property type="match status" value="1"/>
</dbReference>
<dbReference type="Pfam" id="PF04748">
    <property type="entry name" value="Polysacc_deac_2"/>
    <property type="match status" value="1"/>
</dbReference>
<keyword evidence="2" id="KW-1133">Transmembrane helix</keyword>
<proteinExistence type="predicted"/>
<dbReference type="EMBL" id="BJVU01000001">
    <property type="protein sequence ID" value="GEL57706.1"/>
    <property type="molecule type" value="Genomic_DNA"/>
</dbReference>
<feature type="region of interest" description="Disordered" evidence="1">
    <location>
        <begin position="331"/>
        <end position="365"/>
    </location>
</feature>
<gene>
    <name evidence="3" type="ORF">Abci_008_219</name>
    <name evidence="4" type="ORF">ACI01nite_03080</name>
</gene>
<evidence type="ECO:0000313" key="6">
    <source>
        <dbReference type="Proteomes" id="UP000321891"/>
    </source>
</evidence>
<feature type="compositionally biased region" description="Pro residues" evidence="1">
    <location>
        <begin position="331"/>
        <end position="340"/>
    </location>
</feature>
<dbReference type="InterPro" id="IPR011330">
    <property type="entry name" value="Glyco_hydro/deAcase_b/a-brl"/>
</dbReference>
<dbReference type="STRING" id="1231339.Abci_008_219"/>
<dbReference type="InterPro" id="IPR006837">
    <property type="entry name" value="Divergent_DAC"/>
</dbReference>
<reference evidence="4 6" key="2">
    <citation type="submission" date="2019-07" db="EMBL/GenBank/DDBJ databases">
        <title>Whole genome shotgun sequence of Acetobacter cibinongensis NBRC 16605.</title>
        <authorList>
            <person name="Hosoyama A."/>
            <person name="Uohara A."/>
            <person name="Ohji S."/>
            <person name="Ichikawa N."/>
        </authorList>
    </citation>
    <scope>NUCLEOTIDE SEQUENCE [LARGE SCALE GENOMIC DNA]</scope>
    <source>
        <strain evidence="4 6">NBRC 16605</strain>
    </source>
</reference>
<keyword evidence="6" id="KW-1185">Reference proteome</keyword>
<feature type="transmembrane region" description="Helical" evidence="2">
    <location>
        <begin position="20"/>
        <end position="39"/>
    </location>
</feature>
<reference evidence="3 5" key="1">
    <citation type="submission" date="2012-11" db="EMBL/GenBank/DDBJ databases">
        <title>Whole genome sequence of Acetobacter cibinongensis 4H-1.</title>
        <authorList>
            <person name="Azuma Y."/>
            <person name="Higashiura N."/>
            <person name="Hirakawa H."/>
            <person name="Matsushita K."/>
        </authorList>
    </citation>
    <scope>NUCLEOTIDE SEQUENCE [LARGE SCALE GENOMIC DNA]</scope>
    <source>
        <strain evidence="3 5">4H-1</strain>
    </source>
</reference>
<evidence type="ECO:0000256" key="1">
    <source>
        <dbReference type="SAM" id="MobiDB-lite"/>
    </source>
</evidence>
<name>A0A0D6N3I9_9PROT</name>
<accession>A0A6N3SMS2</accession>
<feature type="region of interest" description="Disordered" evidence="1">
    <location>
        <begin position="44"/>
        <end position="68"/>
    </location>
</feature>
<keyword evidence="2" id="KW-0812">Transmembrane</keyword>
<evidence type="ECO:0000313" key="5">
    <source>
        <dbReference type="Proteomes" id="UP000032671"/>
    </source>
</evidence>
<dbReference type="Gene3D" id="3.20.20.370">
    <property type="entry name" value="Glycoside hydrolase/deacetylase"/>
    <property type="match status" value="1"/>
</dbReference>
<evidence type="ECO:0008006" key="7">
    <source>
        <dbReference type="Google" id="ProtNLM"/>
    </source>
</evidence>